<evidence type="ECO:0000256" key="12">
    <source>
        <dbReference type="ARBA" id="ARBA00023303"/>
    </source>
</evidence>
<evidence type="ECO:0000256" key="2">
    <source>
        <dbReference type="ARBA" id="ARBA00007929"/>
    </source>
</evidence>
<evidence type="ECO:0000256" key="3">
    <source>
        <dbReference type="ARBA" id="ARBA00022448"/>
    </source>
</evidence>
<dbReference type="SMART" id="SM00100">
    <property type="entry name" value="cNMP"/>
    <property type="match status" value="1"/>
</dbReference>
<keyword evidence="11 14" id="KW-0472">Membrane</keyword>
<sequence length="668" mass="76210">MATMTDVGSSPLPLLFRRRSSGEMQNLATVSSSLLPAFGTVIDDGYLNLKKYVIVPYDHRYRWWQTFLVVLVLYSAWASVFELAFKRAARGGLLVIDLVVDVFFAVDIILTFFVAYLDKTTYLLVDDHKKIALRIFTGEWHNGEIFGFLNLLRLWRLWRVSELFKRLEKDTRFSYFWTRLLKLVCVTVFAVHSAACIYYFLAAHHKNPVKTWIGSVVEDFKNRSVWLGYTYSMYWSIVTLTTVGYGDLHAVNMGEKIFNMLYMFFNIGLTAYIIGNMTNLVVHAAVRTFAMRDAINELLRYASKNRLPDGLREQMLAHMQLKFKTAELQQEEVLQDLPKAIRSSISQHLFRRTVEKSYLFNGVSEDLVSQLVSEMKAEYFPPKVDIILQNEIPTDFYILVSGAVDLLTYKNGTEQKNGKGAAITDFLLVFLMFLEAAGAADMAGEIGVIFNIPQPFIVRTKRLSQVIRISHHHFKQMVQPQSEDGKIIIANFMKYLKGLKEDILQEIPFLTELLEEQNQQPLEQNEQQNRETLDSTDANPEGRTDTSSGASTIRVIIHGHHPTEGKSNERLGKLVYLPDSLEGLFSLAAMQLSDNCSLYSSKLFLRHTLGPFSDPFFHCDFVGTAVEGDHNARFLHPFSRDSPIGMITHVGKAQLNRAFISSTVPQEF</sequence>
<keyword evidence="5 14" id="KW-0812">Transmembrane</keyword>
<feature type="transmembrane region" description="Helical" evidence="14">
    <location>
        <begin position="63"/>
        <end position="85"/>
    </location>
</feature>
<gene>
    <name evidence="16" type="ORF">V6N12_004274</name>
</gene>
<dbReference type="InterPro" id="IPR018490">
    <property type="entry name" value="cNMP-bd_dom_sf"/>
</dbReference>
<feature type="transmembrane region" description="Helical" evidence="14">
    <location>
        <begin position="257"/>
        <end position="275"/>
    </location>
</feature>
<evidence type="ECO:0000256" key="4">
    <source>
        <dbReference type="ARBA" id="ARBA00022538"/>
    </source>
</evidence>
<organism evidence="16 17">
    <name type="scientific">Hibiscus sabdariffa</name>
    <name type="common">roselle</name>
    <dbReference type="NCBI Taxonomy" id="183260"/>
    <lineage>
        <taxon>Eukaryota</taxon>
        <taxon>Viridiplantae</taxon>
        <taxon>Streptophyta</taxon>
        <taxon>Embryophyta</taxon>
        <taxon>Tracheophyta</taxon>
        <taxon>Spermatophyta</taxon>
        <taxon>Magnoliopsida</taxon>
        <taxon>eudicotyledons</taxon>
        <taxon>Gunneridae</taxon>
        <taxon>Pentapetalae</taxon>
        <taxon>rosids</taxon>
        <taxon>malvids</taxon>
        <taxon>Malvales</taxon>
        <taxon>Malvaceae</taxon>
        <taxon>Malvoideae</taxon>
        <taxon>Hibiscus</taxon>
    </lineage>
</organism>
<dbReference type="CDD" id="cd00038">
    <property type="entry name" value="CAP_ED"/>
    <property type="match status" value="1"/>
</dbReference>
<evidence type="ECO:0000256" key="5">
    <source>
        <dbReference type="ARBA" id="ARBA00022692"/>
    </source>
</evidence>
<dbReference type="SUPFAM" id="SSF51206">
    <property type="entry name" value="cAMP-binding domain-like"/>
    <property type="match status" value="1"/>
</dbReference>
<comment type="caution">
    <text evidence="16">The sequence shown here is derived from an EMBL/GenBank/DDBJ whole genome shotgun (WGS) entry which is preliminary data.</text>
</comment>
<protein>
    <recommendedName>
        <fullName evidence="15">Cyclic nucleotide-binding domain-containing protein</fullName>
    </recommendedName>
</protein>
<feature type="transmembrane region" description="Helical" evidence="14">
    <location>
        <begin position="226"/>
        <end position="245"/>
    </location>
</feature>
<dbReference type="Pfam" id="PF11834">
    <property type="entry name" value="KHA"/>
    <property type="match status" value="1"/>
</dbReference>
<proteinExistence type="inferred from homology"/>
<keyword evidence="12" id="KW-0407">Ion channel</keyword>
<dbReference type="PROSITE" id="PS50042">
    <property type="entry name" value="CNMP_BINDING_3"/>
    <property type="match status" value="1"/>
</dbReference>
<keyword evidence="17" id="KW-1185">Reference proteome</keyword>
<reference evidence="16 17" key="1">
    <citation type="journal article" date="2024" name="G3 (Bethesda)">
        <title>Genome assembly of Hibiscus sabdariffa L. provides insights into metabolisms of medicinal natural products.</title>
        <authorList>
            <person name="Kim T."/>
        </authorList>
    </citation>
    <scope>NUCLEOTIDE SEQUENCE [LARGE SCALE GENOMIC DNA]</scope>
    <source>
        <strain evidence="16">TK-2024</strain>
        <tissue evidence="16">Old leaves</tissue>
    </source>
</reference>
<dbReference type="Pfam" id="PF00520">
    <property type="entry name" value="Ion_trans"/>
    <property type="match status" value="1"/>
</dbReference>
<feature type="transmembrane region" description="Helical" evidence="14">
    <location>
        <begin position="92"/>
        <end position="117"/>
    </location>
</feature>
<evidence type="ECO:0000256" key="13">
    <source>
        <dbReference type="SAM" id="MobiDB-lite"/>
    </source>
</evidence>
<evidence type="ECO:0000256" key="1">
    <source>
        <dbReference type="ARBA" id="ARBA00004141"/>
    </source>
</evidence>
<name>A0ABR2CLA1_9ROSI</name>
<feature type="region of interest" description="Disordered" evidence="13">
    <location>
        <begin position="519"/>
        <end position="552"/>
    </location>
</feature>
<dbReference type="InterPro" id="IPR005821">
    <property type="entry name" value="Ion_trans_dom"/>
</dbReference>
<keyword evidence="9 14" id="KW-1133">Transmembrane helix</keyword>
<keyword evidence="7" id="KW-0851">Voltage-gated channel</keyword>
<keyword evidence="8" id="KW-0630">Potassium</keyword>
<comment type="similarity">
    <text evidence="2">Belongs to the potassium channel family. Plant (TC 1.A.1.4) subfamily.</text>
</comment>
<evidence type="ECO:0000256" key="10">
    <source>
        <dbReference type="ARBA" id="ARBA00023065"/>
    </source>
</evidence>
<keyword evidence="10" id="KW-0406">Ion transport</keyword>
<dbReference type="InterPro" id="IPR021789">
    <property type="entry name" value="KHA_dom"/>
</dbReference>
<evidence type="ECO:0000259" key="15">
    <source>
        <dbReference type="PROSITE" id="PS50042"/>
    </source>
</evidence>
<evidence type="ECO:0000256" key="7">
    <source>
        <dbReference type="ARBA" id="ARBA00022882"/>
    </source>
</evidence>
<dbReference type="PANTHER" id="PTHR45743:SF27">
    <property type="entry name" value="POTASSIUM CHANNEL KAT3"/>
    <property type="match status" value="1"/>
</dbReference>
<dbReference type="EMBL" id="JBBPBM010000049">
    <property type="protein sequence ID" value="KAK8520329.1"/>
    <property type="molecule type" value="Genomic_DNA"/>
</dbReference>
<dbReference type="Gene3D" id="1.10.287.70">
    <property type="match status" value="1"/>
</dbReference>
<comment type="subcellular location">
    <subcellularLocation>
        <location evidence="1">Membrane</location>
        <topology evidence="1">Multi-pass membrane protein</topology>
    </subcellularLocation>
</comment>
<keyword evidence="4" id="KW-0633">Potassium transport</keyword>
<dbReference type="InterPro" id="IPR045319">
    <property type="entry name" value="KAT/AKT"/>
</dbReference>
<keyword evidence="3" id="KW-0813">Transport</keyword>
<dbReference type="SUPFAM" id="SSF81324">
    <property type="entry name" value="Voltage-gated potassium channels"/>
    <property type="match status" value="1"/>
</dbReference>
<evidence type="ECO:0000256" key="14">
    <source>
        <dbReference type="SAM" id="Phobius"/>
    </source>
</evidence>
<evidence type="ECO:0000313" key="17">
    <source>
        <dbReference type="Proteomes" id="UP001472677"/>
    </source>
</evidence>
<dbReference type="Gene3D" id="2.60.120.10">
    <property type="entry name" value="Jelly Rolls"/>
    <property type="match status" value="1"/>
</dbReference>
<feature type="domain" description="Cyclic nucleotide-binding" evidence="15">
    <location>
        <begin position="359"/>
        <end position="495"/>
    </location>
</feature>
<dbReference type="InterPro" id="IPR000595">
    <property type="entry name" value="cNMP-bd_dom"/>
</dbReference>
<keyword evidence="6" id="KW-0631">Potassium channel</keyword>
<evidence type="ECO:0000256" key="9">
    <source>
        <dbReference type="ARBA" id="ARBA00022989"/>
    </source>
</evidence>
<evidence type="ECO:0000256" key="11">
    <source>
        <dbReference type="ARBA" id="ARBA00023136"/>
    </source>
</evidence>
<dbReference type="PANTHER" id="PTHR45743">
    <property type="entry name" value="POTASSIUM CHANNEL AKT1"/>
    <property type="match status" value="1"/>
</dbReference>
<feature type="transmembrane region" description="Helical" evidence="14">
    <location>
        <begin position="179"/>
        <end position="201"/>
    </location>
</feature>
<dbReference type="Proteomes" id="UP001472677">
    <property type="component" value="Unassembled WGS sequence"/>
</dbReference>
<evidence type="ECO:0000313" key="16">
    <source>
        <dbReference type="EMBL" id="KAK8520329.1"/>
    </source>
</evidence>
<evidence type="ECO:0000256" key="6">
    <source>
        <dbReference type="ARBA" id="ARBA00022826"/>
    </source>
</evidence>
<accession>A0ABR2CLA1</accession>
<dbReference type="InterPro" id="IPR014710">
    <property type="entry name" value="RmlC-like_jellyroll"/>
</dbReference>
<evidence type="ECO:0000256" key="8">
    <source>
        <dbReference type="ARBA" id="ARBA00022958"/>
    </source>
</evidence>